<evidence type="ECO:0000313" key="3">
    <source>
        <dbReference type="Proteomes" id="UP000030762"/>
    </source>
</evidence>
<organism evidence="2 3">
    <name type="scientific">Saprolegnia diclina (strain VS20)</name>
    <dbReference type="NCBI Taxonomy" id="1156394"/>
    <lineage>
        <taxon>Eukaryota</taxon>
        <taxon>Sar</taxon>
        <taxon>Stramenopiles</taxon>
        <taxon>Oomycota</taxon>
        <taxon>Saprolegniomycetes</taxon>
        <taxon>Saprolegniales</taxon>
        <taxon>Saprolegniaceae</taxon>
        <taxon>Saprolegnia</taxon>
    </lineage>
</organism>
<dbReference type="GeneID" id="19945754"/>
<evidence type="ECO:0000256" key="1">
    <source>
        <dbReference type="SAM" id="Coils"/>
    </source>
</evidence>
<dbReference type="AlphaFoldDB" id="T0RXN4"/>
<dbReference type="InParanoid" id="T0RXN4"/>
<dbReference type="VEuPathDB" id="FungiDB:SDRG_05027"/>
<evidence type="ECO:0000313" key="2">
    <source>
        <dbReference type="EMBL" id="EQC37423.1"/>
    </source>
</evidence>
<reference evidence="2 3" key="1">
    <citation type="submission" date="2012-04" db="EMBL/GenBank/DDBJ databases">
        <title>The Genome Sequence of Saprolegnia declina VS20.</title>
        <authorList>
            <consortium name="The Broad Institute Genome Sequencing Platform"/>
            <person name="Russ C."/>
            <person name="Nusbaum C."/>
            <person name="Tyler B."/>
            <person name="van West P."/>
            <person name="Dieguez-Uribeondo J."/>
            <person name="de Bruijn I."/>
            <person name="Tripathy S."/>
            <person name="Jiang R."/>
            <person name="Young S.K."/>
            <person name="Zeng Q."/>
            <person name="Gargeya S."/>
            <person name="Fitzgerald M."/>
            <person name="Haas B."/>
            <person name="Abouelleil A."/>
            <person name="Alvarado L."/>
            <person name="Arachchi H.M."/>
            <person name="Berlin A."/>
            <person name="Chapman S.B."/>
            <person name="Goldberg J."/>
            <person name="Griggs A."/>
            <person name="Gujja S."/>
            <person name="Hansen M."/>
            <person name="Howarth C."/>
            <person name="Imamovic A."/>
            <person name="Larimer J."/>
            <person name="McCowen C."/>
            <person name="Montmayeur A."/>
            <person name="Murphy C."/>
            <person name="Neiman D."/>
            <person name="Pearson M."/>
            <person name="Priest M."/>
            <person name="Roberts A."/>
            <person name="Saif S."/>
            <person name="Shea T."/>
            <person name="Sisk P."/>
            <person name="Sykes S."/>
            <person name="Wortman J."/>
            <person name="Nusbaum C."/>
            <person name="Birren B."/>
        </authorList>
    </citation>
    <scope>NUCLEOTIDE SEQUENCE [LARGE SCALE GENOMIC DNA]</scope>
    <source>
        <strain evidence="2 3">VS20</strain>
    </source>
</reference>
<dbReference type="Proteomes" id="UP000030762">
    <property type="component" value="Unassembled WGS sequence"/>
</dbReference>
<name>T0RXN4_SAPDV</name>
<dbReference type="EMBL" id="JH767144">
    <property type="protein sequence ID" value="EQC37423.1"/>
    <property type="molecule type" value="Genomic_DNA"/>
</dbReference>
<dbReference type="OMA" id="HITIQYI"/>
<sequence>MDADLRQKFEFLCQINELEAAMALLHTLNALGIELQPTDREHLRFVFAVLRDKVRKISDRIDDLQSQYDETLEMYDRVMEDVTPFGSLKHEHRLHITIQYIVAPMHWHLAAESTDRFVMPLDYRTLLAPYMEPTVTDSVRQHATCFRKAVGRAQKETGQALLELKDLCNDYPVLAFQRNTIRFLNRCEDHLLGGDAIDDLLNDTNGRTCLAPVELFMTPETRSSNNWMALDESMVNLPGATLYDVPASVVVAPPVKPEPVDI</sequence>
<protein>
    <submittedName>
        <fullName evidence="2">Uncharacterized protein</fullName>
    </submittedName>
</protein>
<dbReference type="STRING" id="1156394.T0RXN4"/>
<keyword evidence="1" id="KW-0175">Coiled coil</keyword>
<dbReference type="OrthoDB" id="68740at2759"/>
<feature type="coiled-coil region" evidence="1">
    <location>
        <begin position="47"/>
        <end position="81"/>
    </location>
</feature>
<dbReference type="RefSeq" id="XP_008608943.1">
    <property type="nucleotide sequence ID" value="XM_008610721.1"/>
</dbReference>
<gene>
    <name evidence="2" type="ORF">SDRG_05027</name>
</gene>
<proteinExistence type="predicted"/>
<accession>T0RXN4</accession>
<keyword evidence="3" id="KW-1185">Reference proteome</keyword>